<dbReference type="CDD" id="cd00118">
    <property type="entry name" value="LysM"/>
    <property type="match status" value="1"/>
</dbReference>
<evidence type="ECO:0000259" key="1">
    <source>
        <dbReference type="PROSITE" id="PS51782"/>
    </source>
</evidence>
<evidence type="ECO:0000313" key="2">
    <source>
        <dbReference type="EMBL" id="KAF2857381.1"/>
    </source>
</evidence>
<dbReference type="SUPFAM" id="SSF54106">
    <property type="entry name" value="LysM domain"/>
    <property type="match status" value="1"/>
</dbReference>
<keyword evidence="3" id="KW-1185">Reference proteome</keyword>
<feature type="domain" description="LysM" evidence="1">
    <location>
        <begin position="22"/>
        <end position="66"/>
    </location>
</feature>
<sequence length="66" mass="7074">AATCGTPMPTPTQPGAVSGCAVYYKVQAGDDCDTIARNLSATAVDVKAWTPTIGDQYWNLWANYYI</sequence>
<dbReference type="Gene3D" id="3.10.350.10">
    <property type="entry name" value="LysM domain"/>
    <property type="match status" value="1"/>
</dbReference>
<dbReference type="EMBL" id="MU006047">
    <property type="protein sequence ID" value="KAF2857381.1"/>
    <property type="molecule type" value="Genomic_DNA"/>
</dbReference>
<feature type="non-terminal residue" evidence="2">
    <location>
        <position position="1"/>
    </location>
</feature>
<dbReference type="InterPro" id="IPR018392">
    <property type="entry name" value="LysM"/>
</dbReference>
<name>A0A6A7BPY7_9PEZI</name>
<reference evidence="2" key="1">
    <citation type="journal article" date="2020" name="Stud. Mycol.">
        <title>101 Dothideomycetes genomes: a test case for predicting lifestyles and emergence of pathogens.</title>
        <authorList>
            <person name="Haridas S."/>
            <person name="Albert R."/>
            <person name="Binder M."/>
            <person name="Bloem J."/>
            <person name="Labutti K."/>
            <person name="Salamov A."/>
            <person name="Andreopoulos B."/>
            <person name="Baker S."/>
            <person name="Barry K."/>
            <person name="Bills G."/>
            <person name="Bluhm B."/>
            <person name="Cannon C."/>
            <person name="Castanera R."/>
            <person name="Culley D."/>
            <person name="Daum C."/>
            <person name="Ezra D."/>
            <person name="Gonzalez J."/>
            <person name="Henrissat B."/>
            <person name="Kuo A."/>
            <person name="Liang C."/>
            <person name="Lipzen A."/>
            <person name="Lutzoni F."/>
            <person name="Magnuson J."/>
            <person name="Mondo S."/>
            <person name="Nolan M."/>
            <person name="Ohm R."/>
            <person name="Pangilinan J."/>
            <person name="Park H.-J."/>
            <person name="Ramirez L."/>
            <person name="Alfaro M."/>
            <person name="Sun H."/>
            <person name="Tritt A."/>
            <person name="Yoshinaga Y."/>
            <person name="Zwiers L.-H."/>
            <person name="Turgeon B."/>
            <person name="Goodwin S."/>
            <person name="Spatafora J."/>
            <person name="Crous P."/>
            <person name="Grigoriev I."/>
        </authorList>
    </citation>
    <scope>NUCLEOTIDE SEQUENCE</scope>
    <source>
        <strain evidence="2">CBS 480.64</strain>
    </source>
</reference>
<organism evidence="2 3">
    <name type="scientific">Piedraia hortae CBS 480.64</name>
    <dbReference type="NCBI Taxonomy" id="1314780"/>
    <lineage>
        <taxon>Eukaryota</taxon>
        <taxon>Fungi</taxon>
        <taxon>Dikarya</taxon>
        <taxon>Ascomycota</taxon>
        <taxon>Pezizomycotina</taxon>
        <taxon>Dothideomycetes</taxon>
        <taxon>Dothideomycetidae</taxon>
        <taxon>Capnodiales</taxon>
        <taxon>Piedraiaceae</taxon>
        <taxon>Piedraia</taxon>
    </lineage>
</organism>
<proteinExistence type="predicted"/>
<accession>A0A6A7BPY7</accession>
<dbReference type="OrthoDB" id="5985073at2759"/>
<evidence type="ECO:0000313" key="3">
    <source>
        <dbReference type="Proteomes" id="UP000799421"/>
    </source>
</evidence>
<dbReference type="PROSITE" id="PS51782">
    <property type="entry name" value="LYSM"/>
    <property type="match status" value="1"/>
</dbReference>
<dbReference type="InterPro" id="IPR036779">
    <property type="entry name" value="LysM_dom_sf"/>
</dbReference>
<gene>
    <name evidence="2" type="ORF">K470DRAFT_223512</name>
</gene>
<protein>
    <submittedName>
        <fullName evidence="2">Carbohydrate-binding module family 50 protein</fullName>
    </submittedName>
</protein>
<dbReference type="AlphaFoldDB" id="A0A6A7BPY7"/>
<dbReference type="Proteomes" id="UP000799421">
    <property type="component" value="Unassembled WGS sequence"/>
</dbReference>